<dbReference type="OrthoDB" id="8553030at2"/>
<accession>A0A432Z6V9</accession>
<keyword evidence="2" id="KW-0973">c-di-GMP</keyword>
<dbReference type="AlphaFoldDB" id="A0A432Z6V9"/>
<evidence type="ECO:0000259" key="5">
    <source>
        <dbReference type="PROSITE" id="PS50887"/>
    </source>
</evidence>
<dbReference type="Pfam" id="PF00990">
    <property type="entry name" value="GGDEF"/>
    <property type="match status" value="1"/>
</dbReference>
<name>A0A432Z6V9_9GAMM</name>
<dbReference type="FunFam" id="3.20.20.450:FF:000001">
    <property type="entry name" value="Cyclic di-GMP phosphodiesterase yahA"/>
    <property type="match status" value="1"/>
</dbReference>
<keyword evidence="3" id="KW-1133">Transmembrane helix</keyword>
<evidence type="ECO:0000313" key="7">
    <source>
        <dbReference type="Proteomes" id="UP000287908"/>
    </source>
</evidence>
<dbReference type="InterPro" id="IPR001633">
    <property type="entry name" value="EAL_dom"/>
</dbReference>
<dbReference type="RefSeq" id="WP_126785424.1">
    <property type="nucleotide sequence ID" value="NZ_PIQF01000004.1"/>
</dbReference>
<comment type="caution">
    <text evidence="6">The sequence shown here is derived from an EMBL/GenBank/DDBJ whole genome shotgun (WGS) entry which is preliminary data.</text>
</comment>
<dbReference type="PANTHER" id="PTHR33121:SF71">
    <property type="entry name" value="OXYGEN SENSOR PROTEIN DOSP"/>
    <property type="match status" value="1"/>
</dbReference>
<evidence type="ECO:0000256" key="1">
    <source>
        <dbReference type="ARBA" id="ARBA00012282"/>
    </source>
</evidence>
<keyword evidence="7" id="KW-1185">Reference proteome</keyword>
<dbReference type="SUPFAM" id="SSF141868">
    <property type="entry name" value="EAL domain-like"/>
    <property type="match status" value="1"/>
</dbReference>
<keyword evidence="3" id="KW-0472">Membrane</keyword>
<feature type="domain" description="GGDEF" evidence="5">
    <location>
        <begin position="278"/>
        <end position="411"/>
    </location>
</feature>
<feature type="transmembrane region" description="Helical" evidence="3">
    <location>
        <begin position="45"/>
        <end position="68"/>
    </location>
</feature>
<dbReference type="InterPro" id="IPR000160">
    <property type="entry name" value="GGDEF_dom"/>
</dbReference>
<dbReference type="CDD" id="cd01948">
    <property type="entry name" value="EAL"/>
    <property type="match status" value="1"/>
</dbReference>
<dbReference type="Gene3D" id="3.30.70.270">
    <property type="match status" value="1"/>
</dbReference>
<feature type="transmembrane region" description="Helical" evidence="3">
    <location>
        <begin position="74"/>
        <end position="98"/>
    </location>
</feature>
<evidence type="ECO:0000256" key="2">
    <source>
        <dbReference type="ARBA" id="ARBA00022636"/>
    </source>
</evidence>
<evidence type="ECO:0000259" key="4">
    <source>
        <dbReference type="PROSITE" id="PS50883"/>
    </source>
</evidence>
<dbReference type="InterPro" id="IPR043128">
    <property type="entry name" value="Rev_trsase/Diguanyl_cyclase"/>
</dbReference>
<sequence length="691" mass="77943">MPTLDLITGLAIETITHFVQTLLLIGFAALLRFYFVSYDRVYLRYWSFACLSYGGSELLRVCLAAMAMNSPEQSISWAAITQSAALTLQYLAIIYVAIGSADAMKQQVPKRIWRNIGYFFALFAGIGSFFWVTPSISFAMSGTSDGVMRFLIPAIMFLAIGLPMWLRVKEGIGPRLVAFGFLFVAIKNFLVVLAKLTLIPPALDWVVSVQPVFTIIFLAIVMIGIIIWLLESERSTSIRAMQRAEYLHTHDALTGVSNRPQLVSKIPLLIDFCRSNNRHLTVCLIGISRFKSINESFGIKGGDQVLKEVARRLQHFNKTPIAVARISGDVFAVLFDHLKSRQLIRDLGLELQETLNEPMEIGEKSITIAVGIGISRYPQHGTNAEILLNKATIALTESKKLHQTEVVFFERGMDDMFAQLMDMEPVLKRAFKEDQFVLYLQPQFDFDHQQLCGFEALIRWQHPERGLLAPAEFLPYIEQLGLTETLDTWVLEKTASILRKWEQQFAHCWPIAVNLSAQQFQHFQLIDQLQSLIRKYQITPGSLELEITETIAMSDLHNGMSVINKLRTLGFTVAIDDFGTGHSSLAYLRSLPISKIKIDRSFVSELQQNRTDATILKAMIRLAHGLGKRVIAEGIETDDQQNILQQLGCDMMQGYFYSPPMRIEFAEQMIESELEAGREPLRDSLAATTPA</sequence>
<dbReference type="EMBL" id="PIQF01000004">
    <property type="protein sequence ID" value="RUO73621.1"/>
    <property type="molecule type" value="Genomic_DNA"/>
</dbReference>
<dbReference type="InterPro" id="IPR029787">
    <property type="entry name" value="Nucleotide_cyclase"/>
</dbReference>
<dbReference type="PANTHER" id="PTHR33121">
    <property type="entry name" value="CYCLIC DI-GMP PHOSPHODIESTERASE PDEF"/>
    <property type="match status" value="1"/>
</dbReference>
<dbReference type="Gene3D" id="3.20.20.450">
    <property type="entry name" value="EAL domain"/>
    <property type="match status" value="1"/>
</dbReference>
<dbReference type="SUPFAM" id="SSF55073">
    <property type="entry name" value="Nucleotide cyclase"/>
    <property type="match status" value="1"/>
</dbReference>
<dbReference type="SMART" id="SM00052">
    <property type="entry name" value="EAL"/>
    <property type="match status" value="1"/>
</dbReference>
<keyword evidence="3" id="KW-0812">Transmembrane</keyword>
<proteinExistence type="predicted"/>
<dbReference type="CDD" id="cd01949">
    <property type="entry name" value="GGDEF"/>
    <property type="match status" value="1"/>
</dbReference>
<evidence type="ECO:0000313" key="6">
    <source>
        <dbReference type="EMBL" id="RUO73621.1"/>
    </source>
</evidence>
<dbReference type="Pfam" id="PF00563">
    <property type="entry name" value="EAL"/>
    <property type="match status" value="1"/>
</dbReference>
<dbReference type="SMART" id="SM00267">
    <property type="entry name" value="GGDEF"/>
    <property type="match status" value="1"/>
</dbReference>
<dbReference type="EC" id="3.1.4.52" evidence="1"/>
<dbReference type="PROSITE" id="PS50883">
    <property type="entry name" value="EAL"/>
    <property type="match status" value="1"/>
</dbReference>
<feature type="transmembrane region" description="Helical" evidence="3">
    <location>
        <begin position="146"/>
        <end position="166"/>
    </location>
</feature>
<dbReference type="GO" id="GO:0071111">
    <property type="term" value="F:cyclic-guanylate-specific phosphodiesterase activity"/>
    <property type="evidence" value="ECO:0007669"/>
    <property type="project" value="UniProtKB-EC"/>
</dbReference>
<feature type="transmembrane region" description="Helical" evidence="3">
    <location>
        <begin position="6"/>
        <end position="33"/>
    </location>
</feature>
<evidence type="ECO:0000256" key="3">
    <source>
        <dbReference type="SAM" id="Phobius"/>
    </source>
</evidence>
<organism evidence="6 7">
    <name type="scientific">Idiomarina seosinensis</name>
    <dbReference type="NCBI Taxonomy" id="281739"/>
    <lineage>
        <taxon>Bacteria</taxon>
        <taxon>Pseudomonadati</taxon>
        <taxon>Pseudomonadota</taxon>
        <taxon>Gammaproteobacteria</taxon>
        <taxon>Alteromonadales</taxon>
        <taxon>Idiomarinaceae</taxon>
        <taxon>Idiomarina</taxon>
    </lineage>
</organism>
<dbReference type="NCBIfam" id="TIGR00254">
    <property type="entry name" value="GGDEF"/>
    <property type="match status" value="1"/>
</dbReference>
<dbReference type="PROSITE" id="PS50887">
    <property type="entry name" value="GGDEF"/>
    <property type="match status" value="1"/>
</dbReference>
<feature type="transmembrane region" description="Helical" evidence="3">
    <location>
        <begin position="118"/>
        <end position="140"/>
    </location>
</feature>
<feature type="transmembrane region" description="Helical" evidence="3">
    <location>
        <begin position="211"/>
        <end position="230"/>
    </location>
</feature>
<dbReference type="Proteomes" id="UP000287908">
    <property type="component" value="Unassembled WGS sequence"/>
</dbReference>
<reference evidence="6 7" key="1">
    <citation type="journal article" date="2011" name="Front. Microbiol.">
        <title>Genomic signatures of strain selection and enhancement in Bacillus atrophaeus var. globigii, a historical biowarfare simulant.</title>
        <authorList>
            <person name="Gibbons H.S."/>
            <person name="Broomall S.M."/>
            <person name="McNew L.A."/>
            <person name="Daligault H."/>
            <person name="Chapman C."/>
            <person name="Bruce D."/>
            <person name="Karavis M."/>
            <person name="Krepps M."/>
            <person name="McGregor P.A."/>
            <person name="Hong C."/>
            <person name="Park K.H."/>
            <person name="Akmal A."/>
            <person name="Feldman A."/>
            <person name="Lin J.S."/>
            <person name="Chang W.E."/>
            <person name="Higgs B.W."/>
            <person name="Demirev P."/>
            <person name="Lindquist J."/>
            <person name="Liem A."/>
            <person name="Fochler E."/>
            <person name="Read T.D."/>
            <person name="Tapia R."/>
            <person name="Johnson S."/>
            <person name="Bishop-Lilly K.A."/>
            <person name="Detter C."/>
            <person name="Han C."/>
            <person name="Sozhamannan S."/>
            <person name="Rosenzweig C.N."/>
            <person name="Skowronski E.W."/>
        </authorList>
    </citation>
    <scope>NUCLEOTIDE SEQUENCE [LARGE SCALE GENOMIC DNA]</scope>
    <source>
        <strain evidence="6 7">CL-SP19</strain>
    </source>
</reference>
<gene>
    <name evidence="6" type="ORF">CWI81_11375</name>
</gene>
<feature type="transmembrane region" description="Helical" evidence="3">
    <location>
        <begin position="178"/>
        <end position="199"/>
    </location>
</feature>
<feature type="domain" description="EAL" evidence="4">
    <location>
        <begin position="420"/>
        <end position="674"/>
    </location>
</feature>
<dbReference type="InterPro" id="IPR050706">
    <property type="entry name" value="Cyclic-di-GMP_PDE-like"/>
</dbReference>
<protein>
    <recommendedName>
        <fullName evidence="1">cyclic-guanylate-specific phosphodiesterase</fullName>
        <ecNumber evidence="1">3.1.4.52</ecNumber>
    </recommendedName>
</protein>
<dbReference type="InterPro" id="IPR035919">
    <property type="entry name" value="EAL_sf"/>
</dbReference>